<keyword evidence="2" id="KW-1185">Reference proteome</keyword>
<dbReference type="EMBL" id="BOOC01000003">
    <property type="protein sequence ID" value="GIH38088.1"/>
    <property type="molecule type" value="Genomic_DNA"/>
</dbReference>
<sequence>MWSGRAGWSPVTPEGVGLVTKDASLGAAFVALDQAAHGVEPEHVEHAAAGAAQPVKAAARRAAA</sequence>
<reference evidence="1 2" key="1">
    <citation type="submission" date="2021-01" db="EMBL/GenBank/DDBJ databases">
        <title>Whole genome shotgun sequence of Microbispora corallina NBRC 16416.</title>
        <authorList>
            <person name="Komaki H."/>
            <person name="Tamura T."/>
        </authorList>
    </citation>
    <scope>NUCLEOTIDE SEQUENCE [LARGE SCALE GENOMIC DNA]</scope>
    <source>
        <strain evidence="1 2">NBRC 16416</strain>
    </source>
</reference>
<comment type="caution">
    <text evidence="1">The sequence shown here is derived from an EMBL/GenBank/DDBJ whole genome shotgun (WGS) entry which is preliminary data.</text>
</comment>
<evidence type="ECO:0000313" key="2">
    <source>
        <dbReference type="Proteomes" id="UP000603904"/>
    </source>
</evidence>
<gene>
    <name evidence="1" type="ORF">Mco01_10880</name>
</gene>
<dbReference type="Proteomes" id="UP000603904">
    <property type="component" value="Unassembled WGS sequence"/>
</dbReference>
<proteinExistence type="predicted"/>
<protein>
    <submittedName>
        <fullName evidence="1">Uncharacterized protein</fullName>
    </submittedName>
</protein>
<organism evidence="1 2">
    <name type="scientific">Microbispora corallina</name>
    <dbReference type="NCBI Taxonomy" id="83302"/>
    <lineage>
        <taxon>Bacteria</taxon>
        <taxon>Bacillati</taxon>
        <taxon>Actinomycetota</taxon>
        <taxon>Actinomycetes</taxon>
        <taxon>Streptosporangiales</taxon>
        <taxon>Streptosporangiaceae</taxon>
        <taxon>Microbispora</taxon>
    </lineage>
</organism>
<evidence type="ECO:0000313" key="1">
    <source>
        <dbReference type="EMBL" id="GIH38088.1"/>
    </source>
</evidence>
<accession>A0ABQ4FTQ2</accession>
<name>A0ABQ4FTQ2_9ACTN</name>